<dbReference type="InterPro" id="IPR043519">
    <property type="entry name" value="NT_sf"/>
</dbReference>
<comment type="caution">
    <text evidence="1">The sequence shown here is derived from an EMBL/GenBank/DDBJ whole genome shotgun (WGS) entry which is preliminary data.</text>
</comment>
<dbReference type="InterPro" id="IPR018700">
    <property type="entry name" value="DUF2204"/>
</dbReference>
<dbReference type="GO" id="GO:0016740">
    <property type="term" value="F:transferase activity"/>
    <property type="evidence" value="ECO:0007669"/>
    <property type="project" value="UniProtKB-KW"/>
</dbReference>
<dbReference type="Pfam" id="PF09970">
    <property type="entry name" value="DUF2204"/>
    <property type="match status" value="1"/>
</dbReference>
<dbReference type="SUPFAM" id="SSF81301">
    <property type="entry name" value="Nucleotidyltransferase"/>
    <property type="match status" value="1"/>
</dbReference>
<name>A0A652YS49_NOCGL</name>
<reference evidence="1" key="1">
    <citation type="submission" date="2019-07" db="EMBL/GenBank/DDBJ databases">
        <title>Genomic Encyclopedia of Type Strains, Phase IV (KMG-IV): sequencing the most valuable type-strain genomes for metagenomic binning, comparative biology and taxonomic classification.</title>
        <authorList>
            <person name="Goeker M."/>
        </authorList>
    </citation>
    <scope>NUCLEOTIDE SEQUENCE</scope>
    <source>
        <strain evidence="1">DSM 44596</strain>
    </source>
</reference>
<dbReference type="AlphaFoldDB" id="A0A652YS49"/>
<accession>A0A652YS49</accession>
<gene>
    <name evidence="1" type="ORF">FNL38_103514</name>
</gene>
<sequence>MDDLLQTMTRAVNTLARAEIRFAVAGGCAVYARGGPPSGHDVDIFLRKQDVTPALHALRETGMKPVNPPEDWLAKVYDSDVLVDLIFSASGRDITDEFLDRATSMRVGSAVAPVVGATDLMIDKLNVLDAHRCDFVPMLQIARDLREQVDWPEVVDQTRASPYARAFLGLLDDLEIAATK</sequence>
<proteinExistence type="predicted"/>
<keyword evidence="1" id="KW-0808">Transferase</keyword>
<organism evidence="1">
    <name type="scientific">Nocardia globerula</name>
    <dbReference type="NCBI Taxonomy" id="1818"/>
    <lineage>
        <taxon>Bacteria</taxon>
        <taxon>Bacillati</taxon>
        <taxon>Actinomycetota</taxon>
        <taxon>Actinomycetes</taxon>
        <taxon>Mycobacteriales</taxon>
        <taxon>Nocardiaceae</taxon>
        <taxon>Nocardia</taxon>
    </lineage>
</organism>
<protein>
    <submittedName>
        <fullName evidence="1">Nucleotidyltransferase DUF2204</fullName>
    </submittedName>
</protein>
<dbReference type="Gene3D" id="3.30.460.40">
    <property type="match status" value="1"/>
</dbReference>
<evidence type="ECO:0000313" key="1">
    <source>
        <dbReference type="EMBL" id="TYQ05163.1"/>
    </source>
</evidence>
<dbReference type="EMBL" id="VNIQ01000003">
    <property type="protein sequence ID" value="TYQ05163.1"/>
    <property type="molecule type" value="Genomic_DNA"/>
</dbReference>